<sequence>MHHFLEHISADEYWFDGVIRDSTAPFDRPFVVTGTFLNDNGQLLFEGTYRFTQTDVSRPLMLQVLSTSYQAAVVILQSSHTGKIRGTWHFRDNSSEILASGPTGSAASGHVELIAGAGLRVSGAIQCSDASFGFTATGSPGSERSSLSNVVSVSGGKRVLRSS</sequence>
<comment type="caution">
    <text evidence="1">The sequence shown here is derived from an EMBL/GenBank/DDBJ whole genome shotgun (WGS) entry which is preliminary data.</text>
</comment>
<evidence type="ECO:0000313" key="1">
    <source>
        <dbReference type="EMBL" id="NRF72488.1"/>
    </source>
</evidence>
<protein>
    <recommendedName>
        <fullName evidence="3">DUF3224 domain-containing protein</fullName>
    </recommendedName>
</protein>
<reference evidence="1 2" key="1">
    <citation type="submission" date="2020-05" db="EMBL/GenBank/DDBJ databases">
        <title>Aquincola sp. isolate from soil.</title>
        <authorList>
            <person name="Han J."/>
            <person name="Kim D.-U."/>
        </authorList>
    </citation>
    <scope>NUCLEOTIDE SEQUENCE [LARGE SCALE GENOMIC DNA]</scope>
    <source>
        <strain evidence="1 2">S2</strain>
    </source>
</reference>
<name>A0ABX2EV70_9BURK</name>
<organism evidence="1 2">
    <name type="scientific">Pseudaquabacterium terrae</name>
    <dbReference type="NCBI Taxonomy" id="2732868"/>
    <lineage>
        <taxon>Bacteria</taxon>
        <taxon>Pseudomonadati</taxon>
        <taxon>Pseudomonadota</taxon>
        <taxon>Betaproteobacteria</taxon>
        <taxon>Burkholderiales</taxon>
        <taxon>Sphaerotilaceae</taxon>
        <taxon>Pseudaquabacterium</taxon>
    </lineage>
</organism>
<accession>A0ABX2EV70</accession>
<dbReference type="RefSeq" id="WP_173135790.1">
    <property type="nucleotide sequence ID" value="NZ_JABRWJ010000045.1"/>
</dbReference>
<gene>
    <name evidence="1" type="ORF">HLB44_36640</name>
</gene>
<dbReference type="EMBL" id="JABRWJ010000045">
    <property type="protein sequence ID" value="NRF72488.1"/>
    <property type="molecule type" value="Genomic_DNA"/>
</dbReference>
<dbReference type="Proteomes" id="UP000737171">
    <property type="component" value="Unassembled WGS sequence"/>
</dbReference>
<proteinExistence type="predicted"/>
<evidence type="ECO:0000313" key="2">
    <source>
        <dbReference type="Proteomes" id="UP000737171"/>
    </source>
</evidence>
<keyword evidence="2" id="KW-1185">Reference proteome</keyword>
<evidence type="ECO:0008006" key="3">
    <source>
        <dbReference type="Google" id="ProtNLM"/>
    </source>
</evidence>